<feature type="domain" description="IQ motif and ubiquitin-like" evidence="3">
    <location>
        <begin position="188"/>
        <end position="267"/>
    </location>
</feature>
<evidence type="ECO:0000256" key="2">
    <source>
        <dbReference type="SAM" id="MobiDB-lite"/>
    </source>
</evidence>
<dbReference type="PANTHER" id="PTHR21074:SF0">
    <property type="entry name" value="IQ AND UBIQUITIN-LIKE DOMAIN-CONTAINING PROTEIN"/>
    <property type="match status" value="1"/>
</dbReference>
<sequence>MQKRALLQGEKFHRDVQTKYLRHRCAQSVRESGTQMPRTDVILSTDNDKVIVAQKYETADDRWAFVTRNVIVLQCFFRKIRAIRRVRLMREVKAKRQQAEEQAGKRRQELTERQRRKEIERRVHPKTLKDFALLYSGLETWRTQQAKKINATPGLTAEERQARLEELLNQEATLIQQLENLKVEAQEESRHRRTSRWLEQLAGSKEWPLSKGGVAHVDTPTTLRARELRDLYCSLADPSGSVDGRLHTLLQVKNTVKEYDCPLTQELFISVPEFNPAAGLTPFPHAANSAQKSAIVDSQSHQIYICKSCHRYQPSTKFHLSTTANNLGICNSCQDQKNAGSKRQCADEYVRILAAARLSEAALATSILPKHLRGGGSTGSDTEGTINTIDKLVKNMPSGHLDQVLIVNYMTEDDVSHIVQVIWNGHSAVSGNRHLSHLVLARWELDKPMSPWNTILLTVEEAHTHSTVSRDKLYSSEFVAKVQAKLALARRKWARLAELESAMEVQPLVRTRLAADERTNSLPPIAVRDTVGVGIGLVAASGGK</sequence>
<dbReference type="STRING" id="765915.A0A1Y2HN07"/>
<evidence type="ECO:0000256" key="1">
    <source>
        <dbReference type="SAM" id="Coils"/>
    </source>
</evidence>
<comment type="caution">
    <text evidence="4">The sequence shown here is derived from an EMBL/GenBank/DDBJ whole genome shotgun (WGS) entry which is preliminary data.</text>
</comment>
<name>A0A1Y2HN07_9FUNG</name>
<feature type="region of interest" description="Disordered" evidence="2">
    <location>
        <begin position="95"/>
        <end position="118"/>
    </location>
</feature>
<accession>A0A1Y2HN07</accession>
<dbReference type="Proteomes" id="UP000193411">
    <property type="component" value="Unassembled WGS sequence"/>
</dbReference>
<reference evidence="4 5" key="1">
    <citation type="submission" date="2016-07" db="EMBL/GenBank/DDBJ databases">
        <title>Pervasive Adenine N6-methylation of Active Genes in Fungi.</title>
        <authorList>
            <consortium name="DOE Joint Genome Institute"/>
            <person name="Mondo S.J."/>
            <person name="Dannebaum R.O."/>
            <person name="Kuo R.C."/>
            <person name="Labutti K."/>
            <person name="Haridas S."/>
            <person name="Kuo A."/>
            <person name="Salamov A."/>
            <person name="Ahrendt S.R."/>
            <person name="Lipzen A."/>
            <person name="Sullivan W."/>
            <person name="Andreopoulos W.B."/>
            <person name="Clum A."/>
            <person name="Lindquist E."/>
            <person name="Daum C."/>
            <person name="Ramamoorthy G.K."/>
            <person name="Gryganskyi A."/>
            <person name="Culley D."/>
            <person name="Magnuson J.K."/>
            <person name="James T.Y."/>
            <person name="O'Malley M.A."/>
            <person name="Stajich J.E."/>
            <person name="Spatafora J.W."/>
            <person name="Visel A."/>
            <person name="Grigoriev I.V."/>
        </authorList>
    </citation>
    <scope>NUCLEOTIDE SEQUENCE [LARGE SCALE GENOMIC DNA]</scope>
    <source>
        <strain evidence="4 5">PL171</strain>
    </source>
</reference>
<gene>
    <name evidence="4" type="ORF">BCR44DRAFT_1513541</name>
</gene>
<evidence type="ECO:0000313" key="5">
    <source>
        <dbReference type="Proteomes" id="UP000193411"/>
    </source>
</evidence>
<dbReference type="InterPro" id="IPR037695">
    <property type="entry name" value="IQUB"/>
</dbReference>
<dbReference type="PANTHER" id="PTHR21074">
    <property type="entry name" value="IQ AND UBIQUITIN-LIKE DOMAIN-CONTAINING PROTEIN"/>
    <property type="match status" value="1"/>
</dbReference>
<dbReference type="AlphaFoldDB" id="A0A1Y2HN07"/>
<protein>
    <recommendedName>
        <fullName evidence="3">IQ motif and ubiquitin-like domain-containing protein</fullName>
    </recommendedName>
</protein>
<dbReference type="InterPro" id="IPR057887">
    <property type="entry name" value="IQUB_helical"/>
</dbReference>
<keyword evidence="1" id="KW-0175">Coiled coil</keyword>
<proteinExistence type="predicted"/>
<dbReference type="OrthoDB" id="10265862at2759"/>
<keyword evidence="5" id="KW-1185">Reference proteome</keyword>
<organism evidence="4 5">
    <name type="scientific">Catenaria anguillulae PL171</name>
    <dbReference type="NCBI Taxonomy" id="765915"/>
    <lineage>
        <taxon>Eukaryota</taxon>
        <taxon>Fungi</taxon>
        <taxon>Fungi incertae sedis</taxon>
        <taxon>Blastocladiomycota</taxon>
        <taxon>Blastocladiomycetes</taxon>
        <taxon>Blastocladiales</taxon>
        <taxon>Catenariaceae</taxon>
        <taxon>Catenaria</taxon>
    </lineage>
</organism>
<dbReference type="EMBL" id="MCFL01000024">
    <property type="protein sequence ID" value="ORZ35083.1"/>
    <property type="molecule type" value="Genomic_DNA"/>
</dbReference>
<dbReference type="Pfam" id="PF25805">
    <property type="entry name" value="IQUB"/>
    <property type="match status" value="1"/>
</dbReference>
<evidence type="ECO:0000259" key="3">
    <source>
        <dbReference type="Pfam" id="PF25805"/>
    </source>
</evidence>
<evidence type="ECO:0000313" key="4">
    <source>
        <dbReference type="EMBL" id="ORZ35083.1"/>
    </source>
</evidence>
<feature type="coiled-coil region" evidence="1">
    <location>
        <begin position="157"/>
        <end position="188"/>
    </location>
</feature>